<dbReference type="InterPro" id="IPR004882">
    <property type="entry name" value="Luc7-rel"/>
</dbReference>
<dbReference type="PANTHER" id="PTHR12375">
    <property type="entry name" value="RNA-BINDING PROTEIN LUC7-RELATED"/>
    <property type="match status" value="1"/>
</dbReference>
<evidence type="ECO:0000256" key="1">
    <source>
        <dbReference type="ARBA" id="ARBA00005655"/>
    </source>
</evidence>
<sequence length="303" mass="35381">MDEMRSQWAALMGNLENPADSIETKSFTDSDVCKMFLVGICPYDLFENTVSYRYMTFNGVQKHYIGPCSKNHSEELRAKYLEARKEKYYGYEDDTLRFIIPMIEDCDRRVQKGRLRAEENVACKQTELDPATVEEAKRIDMEIDKKMKIANELGMKGEVEESFKVLEEAELLKKNKLEMLEKAGESSYQSRIKPCDICGALLSASDTDRRLTEHYSGKIHVSYQKLRDMSKVLSEYVRDNRPSRNNSSRDRSGSHSYHMKRNSHRRYSRSSRSRSPSHSRSESRGVSSHRRRSRSRDRHSSRR</sequence>
<gene>
    <name evidence="3" type="ORF">BgAZ_205480</name>
</gene>
<accession>A0AAD8PEA0</accession>
<comment type="similarity">
    <text evidence="1">Belongs to the Luc7 family.</text>
</comment>
<proteinExistence type="inferred from homology"/>
<evidence type="ECO:0000313" key="3">
    <source>
        <dbReference type="EMBL" id="KAK1443672.1"/>
    </source>
</evidence>
<dbReference type="Pfam" id="PF03194">
    <property type="entry name" value="LUC7"/>
    <property type="match status" value="1"/>
</dbReference>
<protein>
    <submittedName>
        <fullName evidence="3">RNA-binding protein luc7-related protein</fullName>
    </submittedName>
</protein>
<comment type="caution">
    <text evidence="3">The sequence shown here is derived from an EMBL/GenBank/DDBJ whole genome shotgun (WGS) entry which is preliminary data.</text>
</comment>
<evidence type="ECO:0000256" key="2">
    <source>
        <dbReference type="SAM" id="MobiDB-lite"/>
    </source>
</evidence>
<dbReference type="EMBL" id="JAVEPI010000002">
    <property type="protein sequence ID" value="KAK1443672.1"/>
    <property type="molecule type" value="Genomic_DNA"/>
</dbReference>
<dbReference type="GO" id="GO:0005685">
    <property type="term" value="C:U1 snRNP"/>
    <property type="evidence" value="ECO:0007669"/>
    <property type="project" value="InterPro"/>
</dbReference>
<organism evidence="3 4">
    <name type="scientific">Babesia gibsoni</name>
    <dbReference type="NCBI Taxonomy" id="33632"/>
    <lineage>
        <taxon>Eukaryota</taxon>
        <taxon>Sar</taxon>
        <taxon>Alveolata</taxon>
        <taxon>Apicomplexa</taxon>
        <taxon>Aconoidasida</taxon>
        <taxon>Piroplasmida</taxon>
        <taxon>Babesiidae</taxon>
        <taxon>Babesia</taxon>
    </lineage>
</organism>
<keyword evidence="4" id="KW-1185">Reference proteome</keyword>
<evidence type="ECO:0000313" key="4">
    <source>
        <dbReference type="Proteomes" id="UP001230268"/>
    </source>
</evidence>
<dbReference type="GO" id="GO:0006376">
    <property type="term" value="P:mRNA splice site recognition"/>
    <property type="evidence" value="ECO:0007669"/>
    <property type="project" value="InterPro"/>
</dbReference>
<dbReference type="AlphaFoldDB" id="A0AAD8PEA0"/>
<name>A0AAD8PEA0_BABGI</name>
<reference evidence="3" key="1">
    <citation type="submission" date="2023-08" db="EMBL/GenBank/DDBJ databases">
        <title>Draft sequence of the Babesia gibsoni genome.</title>
        <authorList>
            <person name="Yamagishi J.Y."/>
            <person name="Xuan X.X."/>
        </authorList>
    </citation>
    <scope>NUCLEOTIDE SEQUENCE</scope>
    <source>
        <strain evidence="3">Azabu</strain>
    </source>
</reference>
<feature type="compositionally biased region" description="Basic and acidic residues" evidence="2">
    <location>
        <begin position="235"/>
        <end position="253"/>
    </location>
</feature>
<feature type="compositionally biased region" description="Basic residues" evidence="2">
    <location>
        <begin position="287"/>
        <end position="303"/>
    </location>
</feature>
<dbReference type="Proteomes" id="UP001230268">
    <property type="component" value="Unassembled WGS sequence"/>
</dbReference>
<dbReference type="GO" id="GO:0003729">
    <property type="term" value="F:mRNA binding"/>
    <property type="evidence" value="ECO:0007669"/>
    <property type="project" value="InterPro"/>
</dbReference>
<feature type="compositionally biased region" description="Basic residues" evidence="2">
    <location>
        <begin position="257"/>
        <end position="277"/>
    </location>
</feature>
<feature type="region of interest" description="Disordered" evidence="2">
    <location>
        <begin position="235"/>
        <end position="303"/>
    </location>
</feature>